<dbReference type="GO" id="GO:0003677">
    <property type="term" value="F:DNA binding"/>
    <property type="evidence" value="ECO:0007669"/>
    <property type="project" value="InterPro"/>
</dbReference>
<reference evidence="2" key="1">
    <citation type="journal article" date="2023" name="Plant J.">
        <title>Genome sequences and population genomics provide insights into the demographic history, inbreeding, and mutation load of two 'living fossil' tree species of Dipteronia.</title>
        <authorList>
            <person name="Feng Y."/>
            <person name="Comes H.P."/>
            <person name="Chen J."/>
            <person name="Zhu S."/>
            <person name="Lu R."/>
            <person name="Zhang X."/>
            <person name="Li P."/>
            <person name="Qiu J."/>
            <person name="Olsen K.M."/>
            <person name="Qiu Y."/>
        </authorList>
    </citation>
    <scope>NUCLEOTIDE SEQUENCE</scope>
    <source>
        <strain evidence="2">NBL</strain>
    </source>
</reference>
<name>A0AAD9ZKD8_9ROSI</name>
<sequence length="117" mass="13424">MARSMIAKFEKYWSDIPGVMAVATVLDPRLYGFNADRQRDKVHGLLKELITEYESEALLMGVEQVEESSSFDYSIEVLRGDEEFELYKSQAVSSSNKSELERYLGEQVENNTPNFDI</sequence>
<evidence type="ECO:0000313" key="3">
    <source>
        <dbReference type="Proteomes" id="UP001281410"/>
    </source>
</evidence>
<evidence type="ECO:0000259" key="1">
    <source>
        <dbReference type="Pfam" id="PF14372"/>
    </source>
</evidence>
<comment type="caution">
    <text evidence="2">The sequence shown here is derived from an EMBL/GenBank/DDBJ whole genome shotgun (WGS) entry which is preliminary data.</text>
</comment>
<dbReference type="EMBL" id="JANJYJ010000010">
    <property type="protein sequence ID" value="KAK3183045.1"/>
    <property type="molecule type" value="Genomic_DNA"/>
</dbReference>
<dbReference type="PANTHER" id="PTHR23272">
    <property type="entry name" value="BED FINGER-RELATED"/>
    <property type="match status" value="1"/>
</dbReference>
<dbReference type="InterPro" id="IPR025525">
    <property type="entry name" value="hAT-like_transposase_RNase-H"/>
</dbReference>
<dbReference type="AlphaFoldDB" id="A0AAD9ZKD8"/>
<dbReference type="Proteomes" id="UP001281410">
    <property type="component" value="Unassembled WGS sequence"/>
</dbReference>
<feature type="domain" description="hAT-like transposase RNase-H fold" evidence="1">
    <location>
        <begin position="1"/>
        <end position="30"/>
    </location>
</feature>
<protein>
    <recommendedName>
        <fullName evidence="1">hAT-like transposase RNase-H fold domain-containing protein</fullName>
    </recommendedName>
</protein>
<evidence type="ECO:0000313" key="2">
    <source>
        <dbReference type="EMBL" id="KAK3183045.1"/>
    </source>
</evidence>
<gene>
    <name evidence="2" type="ORF">Dsin_030331</name>
</gene>
<dbReference type="Pfam" id="PF14372">
    <property type="entry name" value="hAT-like_RNase-H"/>
    <property type="match status" value="1"/>
</dbReference>
<proteinExistence type="predicted"/>
<accession>A0AAD9ZKD8</accession>
<keyword evidence="3" id="KW-1185">Reference proteome</keyword>
<organism evidence="2 3">
    <name type="scientific">Dipteronia sinensis</name>
    <dbReference type="NCBI Taxonomy" id="43782"/>
    <lineage>
        <taxon>Eukaryota</taxon>
        <taxon>Viridiplantae</taxon>
        <taxon>Streptophyta</taxon>
        <taxon>Embryophyta</taxon>
        <taxon>Tracheophyta</taxon>
        <taxon>Spermatophyta</taxon>
        <taxon>Magnoliopsida</taxon>
        <taxon>eudicotyledons</taxon>
        <taxon>Gunneridae</taxon>
        <taxon>Pentapetalae</taxon>
        <taxon>rosids</taxon>
        <taxon>malvids</taxon>
        <taxon>Sapindales</taxon>
        <taxon>Sapindaceae</taxon>
        <taxon>Hippocastanoideae</taxon>
        <taxon>Acereae</taxon>
        <taxon>Dipteronia</taxon>
    </lineage>
</organism>
<dbReference type="PANTHER" id="PTHR23272:SF184">
    <property type="entry name" value="OS03G0311250 PROTEIN"/>
    <property type="match status" value="1"/>
</dbReference>